<dbReference type="EMBL" id="BAAAVI010000001">
    <property type="protein sequence ID" value="GAA2845088.1"/>
    <property type="molecule type" value="Genomic_DNA"/>
</dbReference>
<protein>
    <recommendedName>
        <fullName evidence="4">CU044_5270 family protein</fullName>
    </recommendedName>
</protein>
<proteinExistence type="predicted"/>
<dbReference type="RefSeq" id="WP_344966640.1">
    <property type="nucleotide sequence ID" value="NZ_BAAAVI010000001.1"/>
</dbReference>
<reference evidence="3" key="1">
    <citation type="journal article" date="2019" name="Int. J. Syst. Evol. Microbiol.">
        <title>The Global Catalogue of Microorganisms (GCM) 10K type strain sequencing project: providing services to taxonomists for standard genome sequencing and annotation.</title>
        <authorList>
            <consortium name="The Broad Institute Genomics Platform"/>
            <consortium name="The Broad Institute Genome Sequencing Center for Infectious Disease"/>
            <person name="Wu L."/>
            <person name="Ma J."/>
        </authorList>
    </citation>
    <scope>NUCLEOTIDE SEQUENCE [LARGE SCALE GENOMIC DNA]</scope>
    <source>
        <strain evidence="3">JCM 6242</strain>
    </source>
</reference>
<keyword evidence="1" id="KW-0472">Membrane</keyword>
<sequence>MEEIKRFRASTAAITREAEAAARARLLHEIRTGREPGRRRLPRYAWRIVLAGAFAVVMGLGVIRSQTPSVVPVASVQELSERAAEAAETHDGPEPSSGQWLYVKERLAPGAGVGVNLDERTTSETWTSVDGKHQAWYQPGGNLLVQGTHPGISAAELAEPPVTPQKVLSRIDTVTADAMAGWLDSDGSPYREPREQRLFQAIYQLMGEQALSPEVRAALFRALPSIKGVTVRPDAVDADGRRGVAFAYTGDWARYELILSPDDFRYLGTYGVTVKDRTNYSASGSVFVPAGTPLVLSAQLETHLVDRAGQRP</sequence>
<gene>
    <name evidence="2" type="ORF">GCM10010517_01420</name>
</gene>
<dbReference type="InterPro" id="IPR047789">
    <property type="entry name" value="CU044_5270-like"/>
</dbReference>
<dbReference type="Proteomes" id="UP001500831">
    <property type="component" value="Unassembled WGS sequence"/>
</dbReference>
<dbReference type="NCBIfam" id="NF038083">
    <property type="entry name" value="CU044_5270_fam"/>
    <property type="match status" value="1"/>
</dbReference>
<organism evidence="2 3">
    <name type="scientific">Streptosporangium fragile</name>
    <dbReference type="NCBI Taxonomy" id="46186"/>
    <lineage>
        <taxon>Bacteria</taxon>
        <taxon>Bacillati</taxon>
        <taxon>Actinomycetota</taxon>
        <taxon>Actinomycetes</taxon>
        <taxon>Streptosporangiales</taxon>
        <taxon>Streptosporangiaceae</taxon>
        <taxon>Streptosporangium</taxon>
    </lineage>
</organism>
<accession>A0ABP6I4T8</accession>
<evidence type="ECO:0000313" key="3">
    <source>
        <dbReference type="Proteomes" id="UP001500831"/>
    </source>
</evidence>
<evidence type="ECO:0008006" key="4">
    <source>
        <dbReference type="Google" id="ProtNLM"/>
    </source>
</evidence>
<feature type="transmembrane region" description="Helical" evidence="1">
    <location>
        <begin position="44"/>
        <end position="63"/>
    </location>
</feature>
<keyword evidence="3" id="KW-1185">Reference proteome</keyword>
<evidence type="ECO:0000256" key="1">
    <source>
        <dbReference type="SAM" id="Phobius"/>
    </source>
</evidence>
<comment type="caution">
    <text evidence="2">The sequence shown here is derived from an EMBL/GenBank/DDBJ whole genome shotgun (WGS) entry which is preliminary data.</text>
</comment>
<evidence type="ECO:0000313" key="2">
    <source>
        <dbReference type="EMBL" id="GAA2845088.1"/>
    </source>
</evidence>
<keyword evidence="1" id="KW-0812">Transmembrane</keyword>
<keyword evidence="1" id="KW-1133">Transmembrane helix</keyword>
<name>A0ABP6I4T8_9ACTN</name>